<evidence type="ECO:0000256" key="1">
    <source>
        <dbReference type="SAM" id="MobiDB-lite"/>
    </source>
</evidence>
<gene>
    <name evidence="2" type="ORF">FA13DRAFT_1713739</name>
</gene>
<dbReference type="EMBL" id="QPFP01000054">
    <property type="protein sequence ID" value="TEB25669.1"/>
    <property type="molecule type" value="Genomic_DNA"/>
</dbReference>
<feature type="compositionally biased region" description="Low complexity" evidence="1">
    <location>
        <begin position="195"/>
        <end position="213"/>
    </location>
</feature>
<feature type="compositionally biased region" description="Low complexity" evidence="1">
    <location>
        <begin position="312"/>
        <end position="330"/>
    </location>
</feature>
<feature type="region of interest" description="Disordered" evidence="1">
    <location>
        <begin position="690"/>
        <end position="748"/>
    </location>
</feature>
<feature type="compositionally biased region" description="Polar residues" evidence="1">
    <location>
        <begin position="690"/>
        <end position="701"/>
    </location>
</feature>
<feature type="compositionally biased region" description="Low complexity" evidence="1">
    <location>
        <begin position="735"/>
        <end position="745"/>
    </location>
</feature>
<proteinExistence type="predicted"/>
<feature type="compositionally biased region" description="Acidic residues" evidence="1">
    <location>
        <begin position="363"/>
        <end position="379"/>
    </location>
</feature>
<accession>A0A4Y7SWR0</accession>
<dbReference type="Proteomes" id="UP000298030">
    <property type="component" value="Unassembled WGS sequence"/>
</dbReference>
<protein>
    <submittedName>
        <fullName evidence="2">Uncharacterized protein</fullName>
    </submittedName>
</protein>
<dbReference type="AlphaFoldDB" id="A0A4Y7SWR0"/>
<keyword evidence="3" id="KW-1185">Reference proteome</keyword>
<comment type="caution">
    <text evidence="2">The sequence shown here is derived from an EMBL/GenBank/DDBJ whole genome shotgun (WGS) entry which is preliminary data.</text>
</comment>
<sequence length="911" mass="98622">MDRKQGVVGLENGIVTPSPHYRFGIEVTVSPGNVQSFVVSRSKGGGSAKSSLVENCDSSVWVLSVGGPESTPDERGLPGERWGVPLRGGVSPMARPFSAVQRVRMREVGKPMKPPQELPASSSADDDVAFELQFFLLLLPLLLLARVEAQCWPSPGRLLGLRRLFAGLQRRSISPYQSIFNEYINLSLFSSPTRSPDAPASGRGSSSSSATVETPPPSTTQPQAIPQLSENQANLLNVPLSLTSSAVPPSNISRVGAYNTDTVDAGQVLIRTNAREQAAHPRKRCRSDASVEGPSGASIAREIKKLRLQPASNASSSSNSSNGDSVSVRSTPPTTPGDDGGALSSSECAFFFPADNIPRADDQDQPSDESDEESESEEAAEARCKAKGKGRAVGEDVVDTPGPVNQAYPYTGSDLEDDEFETTQFLQAIAESSALARSTRYIGEASTSSASRWVPPLFNEETLENDDARAREGEEEADCESHIQVPLTDEEARQINAAFPSGDAEQDFHFGDTSTAGDTHATWSFEHLDTNPAAAPVHADAHYAQQHASGPLPHLQAQPFFGLSVDHLFSAGPSGPYNDLSAWMQPHDAQRQDIDRSQTSSDAARVDQLPLSTLSGDVLHAARQHVDGEQATGHPDYALRDSRLFDGVQDLQAVTDTGIQHNAFSQVDQSNHTHIESPLHMQSGSIKGQVDQEQQQHSTLNIIHWQPPASKGTKTRKRKAARQPRQIVQHPHPPAQAHSQQPTTQVQATTLPPAPSINTVTTQTAPQGAQLLTGLNAATPLAVYNQRDLHTCGYLVRLPGPDKKIVKCGYSLPANKNAVNVHLRVVHGFDVDLPGTFTCEWHFRNEHGALVQCNHHPSRKNYADSIVRLHFGPKADRRVCDYPECMVPTGRERSISLATFTILPRHPRFMT</sequence>
<feature type="region of interest" description="Disordered" evidence="1">
    <location>
        <begin position="273"/>
        <end position="415"/>
    </location>
</feature>
<name>A0A4Y7SWR0_COPMI</name>
<feature type="region of interest" description="Disordered" evidence="1">
    <location>
        <begin position="194"/>
        <end position="224"/>
    </location>
</feature>
<feature type="compositionally biased region" description="Basic residues" evidence="1">
    <location>
        <begin position="713"/>
        <end position="722"/>
    </location>
</feature>
<organism evidence="2 3">
    <name type="scientific">Coprinellus micaceus</name>
    <name type="common">Glistening ink-cap mushroom</name>
    <name type="synonym">Coprinus micaceus</name>
    <dbReference type="NCBI Taxonomy" id="71717"/>
    <lineage>
        <taxon>Eukaryota</taxon>
        <taxon>Fungi</taxon>
        <taxon>Dikarya</taxon>
        <taxon>Basidiomycota</taxon>
        <taxon>Agaricomycotina</taxon>
        <taxon>Agaricomycetes</taxon>
        <taxon>Agaricomycetidae</taxon>
        <taxon>Agaricales</taxon>
        <taxon>Agaricineae</taxon>
        <taxon>Psathyrellaceae</taxon>
        <taxon>Coprinellus</taxon>
    </lineage>
</organism>
<evidence type="ECO:0000313" key="3">
    <source>
        <dbReference type="Proteomes" id="UP000298030"/>
    </source>
</evidence>
<evidence type="ECO:0000313" key="2">
    <source>
        <dbReference type="EMBL" id="TEB25669.1"/>
    </source>
</evidence>
<reference evidence="2 3" key="1">
    <citation type="journal article" date="2019" name="Nat. Ecol. Evol.">
        <title>Megaphylogeny resolves global patterns of mushroom evolution.</title>
        <authorList>
            <person name="Varga T."/>
            <person name="Krizsan K."/>
            <person name="Foldi C."/>
            <person name="Dima B."/>
            <person name="Sanchez-Garcia M."/>
            <person name="Sanchez-Ramirez S."/>
            <person name="Szollosi G.J."/>
            <person name="Szarkandi J.G."/>
            <person name="Papp V."/>
            <person name="Albert L."/>
            <person name="Andreopoulos W."/>
            <person name="Angelini C."/>
            <person name="Antonin V."/>
            <person name="Barry K.W."/>
            <person name="Bougher N.L."/>
            <person name="Buchanan P."/>
            <person name="Buyck B."/>
            <person name="Bense V."/>
            <person name="Catcheside P."/>
            <person name="Chovatia M."/>
            <person name="Cooper J."/>
            <person name="Damon W."/>
            <person name="Desjardin D."/>
            <person name="Finy P."/>
            <person name="Geml J."/>
            <person name="Haridas S."/>
            <person name="Hughes K."/>
            <person name="Justo A."/>
            <person name="Karasinski D."/>
            <person name="Kautmanova I."/>
            <person name="Kiss B."/>
            <person name="Kocsube S."/>
            <person name="Kotiranta H."/>
            <person name="LaButti K.M."/>
            <person name="Lechner B.E."/>
            <person name="Liimatainen K."/>
            <person name="Lipzen A."/>
            <person name="Lukacs Z."/>
            <person name="Mihaltcheva S."/>
            <person name="Morgado L.N."/>
            <person name="Niskanen T."/>
            <person name="Noordeloos M.E."/>
            <person name="Ohm R.A."/>
            <person name="Ortiz-Santana B."/>
            <person name="Ovrebo C."/>
            <person name="Racz N."/>
            <person name="Riley R."/>
            <person name="Savchenko A."/>
            <person name="Shiryaev A."/>
            <person name="Soop K."/>
            <person name="Spirin V."/>
            <person name="Szebenyi C."/>
            <person name="Tomsovsky M."/>
            <person name="Tulloss R.E."/>
            <person name="Uehling J."/>
            <person name="Grigoriev I.V."/>
            <person name="Vagvolgyi C."/>
            <person name="Papp T."/>
            <person name="Martin F.M."/>
            <person name="Miettinen O."/>
            <person name="Hibbett D.S."/>
            <person name="Nagy L.G."/>
        </authorList>
    </citation>
    <scope>NUCLEOTIDE SEQUENCE [LARGE SCALE GENOMIC DNA]</scope>
    <source>
        <strain evidence="2 3">FP101781</strain>
    </source>
</reference>